<protein>
    <submittedName>
        <fullName evidence="4">ISL3 family transposase</fullName>
    </submittedName>
</protein>
<dbReference type="RefSeq" id="WP_219081741.1">
    <property type="nucleotide sequence ID" value="NZ_CP079216.1"/>
</dbReference>
<feature type="domain" description="Transposase IS204/IS1001/IS1096/IS1165 helix-turn-helix" evidence="2">
    <location>
        <begin position="93"/>
        <end position="142"/>
    </location>
</feature>
<proteinExistence type="predicted"/>
<gene>
    <name evidence="4" type="ORF">KDB89_13070</name>
</gene>
<keyword evidence="5" id="KW-1185">Reference proteome</keyword>
<evidence type="ECO:0000259" key="2">
    <source>
        <dbReference type="Pfam" id="PF13542"/>
    </source>
</evidence>
<dbReference type="NCBIfam" id="NF033550">
    <property type="entry name" value="transpos_ISL3"/>
    <property type="match status" value="1"/>
</dbReference>
<dbReference type="Pfam" id="PF14690">
    <property type="entry name" value="Zn_ribbon_ISL3"/>
    <property type="match status" value="1"/>
</dbReference>
<dbReference type="Proteomes" id="UP000824504">
    <property type="component" value="Chromosome"/>
</dbReference>
<dbReference type="Pfam" id="PF13542">
    <property type="entry name" value="HTH_Tnp_ISL3"/>
    <property type="match status" value="1"/>
</dbReference>
<name>A0ABX8SI36_9ACTN</name>
<accession>A0ABX8SI36</accession>
<dbReference type="Pfam" id="PF01610">
    <property type="entry name" value="DDE_Tnp_ISL3"/>
    <property type="match status" value="1"/>
</dbReference>
<reference evidence="4 5" key="1">
    <citation type="submission" date="2021-07" db="EMBL/GenBank/DDBJ databases">
        <title>complete genome sequencing of Tessaracoccus sp.J1M15.</title>
        <authorList>
            <person name="Bae J.-W."/>
            <person name="Kim D.-y."/>
        </authorList>
    </citation>
    <scope>NUCLEOTIDE SEQUENCE [LARGE SCALE GENOMIC DNA]</scope>
    <source>
        <strain evidence="4 5">J1M15</strain>
    </source>
</reference>
<dbReference type="PANTHER" id="PTHR33498:SF1">
    <property type="entry name" value="TRANSPOSASE FOR INSERTION SEQUENCE ELEMENT IS1557"/>
    <property type="match status" value="1"/>
</dbReference>
<dbReference type="InterPro" id="IPR047951">
    <property type="entry name" value="Transpos_ISL3"/>
</dbReference>
<dbReference type="EMBL" id="CP079216">
    <property type="protein sequence ID" value="QXT62649.1"/>
    <property type="molecule type" value="Genomic_DNA"/>
</dbReference>
<sequence length="454" mass="51057">MQSSILWRRLLGVDHTIIEDVDLDDQAGVLVCRVRPAKRARGRCGICRRRCPGYDAGGGRRRWRGLDLGTMKVFLEAEAPRVSCRVHGVVVASVPWARHGAGHTYEFDAQIAWLVTQCSKSAASELMRIAWRSVGSIIERYWNDLSKEQDRFAGLRRIGIDEISYKRGHKYLMVVVDHDTGRLVWAAPGRDRETLDGFFSRLAASGQAAGQDRLAMISHVTADGARFIHAAVKRHCPQAVICADPFHVVKWAGEALDTLRRQVFDHAVMQALGYSGFGGLDTLRRQVFDHAPGRRRTDQAGRRHRATGDAQAIKRARYSLWKNPEDLTENQRVKLAWIQTSHPSLFRGYLLKEALRTVFKVDPAEAPAALEAWIGWARRCRLPPFVELQRKICTYKHSILAAIEHGLSNGRIESVNTKIRLITRIAFGFHGPEPLIALAMLNLAGHKPRLPGRD</sequence>
<evidence type="ECO:0000259" key="3">
    <source>
        <dbReference type="Pfam" id="PF14690"/>
    </source>
</evidence>
<dbReference type="InterPro" id="IPR029261">
    <property type="entry name" value="Transposase_Znf"/>
</dbReference>
<evidence type="ECO:0000313" key="5">
    <source>
        <dbReference type="Proteomes" id="UP000824504"/>
    </source>
</evidence>
<evidence type="ECO:0000313" key="4">
    <source>
        <dbReference type="EMBL" id="QXT62649.1"/>
    </source>
</evidence>
<dbReference type="InterPro" id="IPR002560">
    <property type="entry name" value="Transposase_DDE"/>
</dbReference>
<feature type="domain" description="Transposase IS204/IS1001/IS1096/IS1165 zinc-finger" evidence="3">
    <location>
        <begin position="41"/>
        <end position="86"/>
    </location>
</feature>
<dbReference type="PANTHER" id="PTHR33498">
    <property type="entry name" value="TRANSPOSASE FOR INSERTION SEQUENCE ELEMENT IS1557"/>
    <property type="match status" value="1"/>
</dbReference>
<dbReference type="InterPro" id="IPR032877">
    <property type="entry name" value="Transposase_HTH"/>
</dbReference>
<organism evidence="4 5">
    <name type="scientific">Tessaracoccus palaemonis</name>
    <dbReference type="NCBI Taxonomy" id="2829499"/>
    <lineage>
        <taxon>Bacteria</taxon>
        <taxon>Bacillati</taxon>
        <taxon>Actinomycetota</taxon>
        <taxon>Actinomycetes</taxon>
        <taxon>Propionibacteriales</taxon>
        <taxon>Propionibacteriaceae</taxon>
        <taxon>Tessaracoccus</taxon>
    </lineage>
</organism>
<feature type="domain" description="Transposase IS204/IS1001/IS1096/IS1165 DDE" evidence="1">
    <location>
        <begin position="158"/>
        <end position="436"/>
    </location>
</feature>
<evidence type="ECO:0000259" key="1">
    <source>
        <dbReference type="Pfam" id="PF01610"/>
    </source>
</evidence>